<proteinExistence type="predicted"/>
<reference evidence="1 2" key="1">
    <citation type="submission" date="2020-08" db="EMBL/GenBank/DDBJ databases">
        <title>Genomic Encyclopedia of Type Strains, Phase III (KMG-III): the genomes of soil and plant-associated and newly described type strains.</title>
        <authorList>
            <person name="Whitman W."/>
        </authorList>
    </citation>
    <scope>NUCLEOTIDE SEQUENCE [LARGE SCALE GENOMIC DNA]</scope>
    <source>
        <strain evidence="1 2">CECT 8572</strain>
    </source>
</reference>
<dbReference type="RefSeq" id="WP_183473841.1">
    <property type="nucleotide sequence ID" value="NZ_JACIBX010000009.1"/>
</dbReference>
<gene>
    <name evidence="1" type="ORF">FHS00_002430</name>
</gene>
<organism evidence="1 2">
    <name type="scientific">Limimaricola variabilis</name>
    <dbReference type="NCBI Taxonomy" id="1492771"/>
    <lineage>
        <taxon>Bacteria</taxon>
        <taxon>Pseudomonadati</taxon>
        <taxon>Pseudomonadota</taxon>
        <taxon>Alphaproteobacteria</taxon>
        <taxon>Rhodobacterales</taxon>
        <taxon>Paracoccaceae</taxon>
        <taxon>Limimaricola</taxon>
    </lineage>
</organism>
<protein>
    <recommendedName>
        <fullName evidence="3">YecA family protein</fullName>
    </recommendedName>
</protein>
<comment type="caution">
    <text evidence="1">The sequence shown here is derived from an EMBL/GenBank/DDBJ whole genome shotgun (WGS) entry which is preliminary data.</text>
</comment>
<dbReference type="Proteomes" id="UP000576152">
    <property type="component" value="Unassembled WGS sequence"/>
</dbReference>
<keyword evidence="2" id="KW-1185">Reference proteome</keyword>
<evidence type="ECO:0000313" key="1">
    <source>
        <dbReference type="EMBL" id="MBB3712832.1"/>
    </source>
</evidence>
<accession>A0ABR6HQM9</accession>
<dbReference type="EMBL" id="JACIBX010000009">
    <property type="protein sequence ID" value="MBB3712832.1"/>
    <property type="molecule type" value="Genomic_DNA"/>
</dbReference>
<sequence length="219" mass="23183">MLDAKAVEAMFTRGDGGYMCARWGRPIVPVVFGVEDETLGVMKSALQALCRLADHDMAETDPELGVNLLVFFCREWDELAAVPDLDKLVPGLPELLAKLAENDASQYRAFRFEPDGAIRAGIVFLRMKGEAAEVPADVLALSQAVLSMLTWSESAFDATSPLASAPDGTVVLKPEIAALIRAAYDPVLPAASDDPATALRLAARIRAGEGGAAAAPDEA</sequence>
<evidence type="ECO:0000313" key="2">
    <source>
        <dbReference type="Proteomes" id="UP000576152"/>
    </source>
</evidence>
<evidence type="ECO:0008006" key="3">
    <source>
        <dbReference type="Google" id="ProtNLM"/>
    </source>
</evidence>
<name>A0ABR6HQM9_9RHOB</name>